<evidence type="ECO:0000313" key="2">
    <source>
        <dbReference type="Proteomes" id="UP000002668"/>
    </source>
</evidence>
<protein>
    <submittedName>
        <fullName evidence="1">Predicted protein</fullName>
    </submittedName>
</protein>
<dbReference type="HOGENOM" id="CLU_1245568_0_0_1"/>
<sequence length="222" mass="24359">MDVDKRCRTVIRSCLSDESEVEIDKPMGSKRVALWCTYRVSAASSIVTCVMAREGGPVHTNGHIPHALLNASPPLSSLSSVVNGKGNTPDPVWDGRRLQVPRQPLSTPMLSLLQPDPAPHPAHLLCIAATLVLPVTSTVRFVNLGSHANERTNERKKERKKERKLGYVMHSQETDQSTTLLATEQRCDSVVTPRGGRSSFVLSSGRVQLVIAMATIFFQVLR</sequence>
<dbReference type="InParanoid" id="E4ZNC4"/>
<name>E4ZNC4_LEPMJ</name>
<evidence type="ECO:0000313" key="1">
    <source>
        <dbReference type="EMBL" id="CBX92983.1"/>
    </source>
</evidence>
<reference evidence="2" key="1">
    <citation type="journal article" date="2011" name="Nat. Commun.">
        <title>Effector diversification within compartments of the Leptosphaeria maculans genome affected by Repeat-Induced Point mutations.</title>
        <authorList>
            <person name="Rouxel T."/>
            <person name="Grandaubert J."/>
            <person name="Hane J.K."/>
            <person name="Hoede C."/>
            <person name="van de Wouw A.P."/>
            <person name="Couloux A."/>
            <person name="Dominguez V."/>
            <person name="Anthouard V."/>
            <person name="Bally P."/>
            <person name="Bourras S."/>
            <person name="Cozijnsen A.J."/>
            <person name="Ciuffetti L.M."/>
            <person name="Degrave A."/>
            <person name="Dilmaghani A."/>
            <person name="Duret L."/>
            <person name="Fudal I."/>
            <person name="Goodwin S.B."/>
            <person name="Gout L."/>
            <person name="Glaser N."/>
            <person name="Linglin J."/>
            <person name="Kema G.H.J."/>
            <person name="Lapalu N."/>
            <person name="Lawrence C.B."/>
            <person name="May K."/>
            <person name="Meyer M."/>
            <person name="Ollivier B."/>
            <person name="Poulain J."/>
            <person name="Schoch C.L."/>
            <person name="Simon A."/>
            <person name="Spatafora J.W."/>
            <person name="Stachowiak A."/>
            <person name="Turgeon B.G."/>
            <person name="Tyler B.M."/>
            <person name="Vincent D."/>
            <person name="Weissenbach J."/>
            <person name="Amselem J."/>
            <person name="Quesneville H."/>
            <person name="Oliver R.P."/>
            <person name="Wincker P."/>
            <person name="Balesdent M.-H."/>
            <person name="Howlett B.J."/>
        </authorList>
    </citation>
    <scope>NUCLEOTIDE SEQUENCE [LARGE SCALE GENOMIC DNA]</scope>
    <source>
        <strain evidence="2">JN3 / isolate v23.1.3 / race Av1-4-5-6-7-8</strain>
    </source>
</reference>
<dbReference type="AlphaFoldDB" id="E4ZNC4"/>
<proteinExistence type="predicted"/>
<dbReference type="EMBL" id="FP929105">
    <property type="protein sequence ID" value="CBX92983.1"/>
    <property type="molecule type" value="Genomic_DNA"/>
</dbReference>
<gene>
    <name evidence="1" type="ORF">LEMA_P038840.1</name>
</gene>
<keyword evidence="2" id="KW-1185">Reference proteome</keyword>
<accession>E4ZNC4</accession>
<dbReference type="VEuPathDB" id="FungiDB:LEMA_P038840.1"/>
<dbReference type="Proteomes" id="UP000002668">
    <property type="component" value="Genome"/>
</dbReference>
<organism evidence="2">
    <name type="scientific">Leptosphaeria maculans (strain JN3 / isolate v23.1.3 / race Av1-4-5-6-7-8)</name>
    <name type="common">Blackleg fungus</name>
    <name type="synonym">Phoma lingam</name>
    <dbReference type="NCBI Taxonomy" id="985895"/>
    <lineage>
        <taxon>Eukaryota</taxon>
        <taxon>Fungi</taxon>
        <taxon>Dikarya</taxon>
        <taxon>Ascomycota</taxon>
        <taxon>Pezizomycotina</taxon>
        <taxon>Dothideomycetes</taxon>
        <taxon>Pleosporomycetidae</taxon>
        <taxon>Pleosporales</taxon>
        <taxon>Pleosporineae</taxon>
        <taxon>Leptosphaeriaceae</taxon>
        <taxon>Plenodomus</taxon>
        <taxon>Plenodomus lingam/Leptosphaeria maculans species complex</taxon>
    </lineage>
</organism>